<protein>
    <submittedName>
        <fullName evidence="3">Uncharacterized protein</fullName>
    </submittedName>
</protein>
<evidence type="ECO:0000256" key="1">
    <source>
        <dbReference type="SAM" id="Coils"/>
    </source>
</evidence>
<evidence type="ECO:0000313" key="3">
    <source>
        <dbReference type="EMBL" id="GKT28840.1"/>
    </source>
</evidence>
<dbReference type="Proteomes" id="UP001057375">
    <property type="component" value="Unassembled WGS sequence"/>
</dbReference>
<feature type="compositionally biased region" description="Acidic residues" evidence="2">
    <location>
        <begin position="200"/>
        <end position="215"/>
    </location>
</feature>
<reference evidence="3" key="1">
    <citation type="submission" date="2022-03" db="EMBL/GenBank/DDBJ databases">
        <title>Draft genome sequence of Aduncisulcus paluster, a free-living microaerophilic Fornicata.</title>
        <authorList>
            <person name="Yuyama I."/>
            <person name="Kume K."/>
            <person name="Tamura T."/>
            <person name="Inagaki Y."/>
            <person name="Hashimoto T."/>
        </authorList>
    </citation>
    <scope>NUCLEOTIDE SEQUENCE</scope>
    <source>
        <strain evidence="3">NY0171</strain>
    </source>
</reference>
<sequence>MILISKTPSGLVIPAHKSDFSIDDSVVYYPNQSLISVLSDDSISALQTSTKNIYSEISKLETEKELLQKQCRHLRRFPDSYSIPTALASFQDSIDMMLAEIDEYRDDSCPKRKFKDSIGKKRTSKDLDCENSDSSLWDAKRLISLDKSFYAMYKLGLQRRRAVLDMIESIIASSESKESTSVKSERSSKKIGTKKSIDDSQSEIDDDLESDDSDPEICKSQLCVSDVLEEIGATSSDCSIDFDECKATFSSIQTSFERQSEERKESSRKKRKRRGRKNQDQTCPTIADSKYLLGNDHCRSELNEQSSDLRVDGSGLVSDSIALHDDRSDIMDASFISMGQTSRKEHCTIRPGKLIYDLR</sequence>
<feature type="region of interest" description="Disordered" evidence="2">
    <location>
        <begin position="175"/>
        <end position="215"/>
    </location>
</feature>
<gene>
    <name evidence="3" type="ORF">ADUPG1_000898</name>
</gene>
<evidence type="ECO:0000313" key="4">
    <source>
        <dbReference type="Proteomes" id="UP001057375"/>
    </source>
</evidence>
<organism evidence="3 4">
    <name type="scientific">Aduncisulcus paluster</name>
    <dbReference type="NCBI Taxonomy" id="2918883"/>
    <lineage>
        <taxon>Eukaryota</taxon>
        <taxon>Metamonada</taxon>
        <taxon>Carpediemonas-like organisms</taxon>
        <taxon>Aduncisulcus</taxon>
    </lineage>
</organism>
<feature type="coiled-coil region" evidence="1">
    <location>
        <begin position="50"/>
        <end position="107"/>
    </location>
</feature>
<feature type="region of interest" description="Disordered" evidence="2">
    <location>
        <begin position="254"/>
        <end position="282"/>
    </location>
</feature>
<evidence type="ECO:0000256" key="2">
    <source>
        <dbReference type="SAM" id="MobiDB-lite"/>
    </source>
</evidence>
<keyword evidence="1" id="KW-0175">Coiled coil</keyword>
<accession>A0ABQ5K8J7</accession>
<dbReference type="EMBL" id="BQXS01000501">
    <property type="protein sequence ID" value="GKT28840.1"/>
    <property type="molecule type" value="Genomic_DNA"/>
</dbReference>
<feature type="compositionally biased region" description="Basic residues" evidence="2">
    <location>
        <begin position="266"/>
        <end position="276"/>
    </location>
</feature>
<feature type="compositionally biased region" description="Basic and acidic residues" evidence="2">
    <location>
        <begin position="175"/>
        <end position="188"/>
    </location>
</feature>
<comment type="caution">
    <text evidence="3">The sequence shown here is derived from an EMBL/GenBank/DDBJ whole genome shotgun (WGS) entry which is preliminary data.</text>
</comment>
<proteinExistence type="predicted"/>
<keyword evidence="4" id="KW-1185">Reference proteome</keyword>
<name>A0ABQ5K8J7_9EUKA</name>